<reference evidence="2 3" key="1">
    <citation type="journal article" date="2020" name="Nat. Food">
        <title>A phased Vanilla planifolia genome enables genetic improvement of flavour and production.</title>
        <authorList>
            <person name="Hasing T."/>
            <person name="Tang H."/>
            <person name="Brym M."/>
            <person name="Khazi F."/>
            <person name="Huang T."/>
            <person name="Chambers A.H."/>
        </authorList>
    </citation>
    <scope>NUCLEOTIDE SEQUENCE [LARGE SCALE GENOMIC DNA]</scope>
    <source>
        <tissue evidence="2">Leaf</tissue>
    </source>
</reference>
<evidence type="ECO:0000256" key="1">
    <source>
        <dbReference type="SAM" id="MobiDB-lite"/>
    </source>
</evidence>
<dbReference type="EMBL" id="JADCNL010000014">
    <property type="protein sequence ID" value="KAG0453138.1"/>
    <property type="molecule type" value="Genomic_DNA"/>
</dbReference>
<sequence>MRRSDSRTLKIEGTRGYIAPEIMAGGCVSRNSDVRVRGCAPRTDLRRGAAQIQTARKGGNGIRMGVPDRDSQKGHRTSGGGWGEDGKSSAVGGSEVEGLVSGRGGGEADAGSFAVR</sequence>
<dbReference type="OrthoDB" id="66620at2759"/>
<organism evidence="2 3">
    <name type="scientific">Vanilla planifolia</name>
    <name type="common">Vanilla</name>
    <dbReference type="NCBI Taxonomy" id="51239"/>
    <lineage>
        <taxon>Eukaryota</taxon>
        <taxon>Viridiplantae</taxon>
        <taxon>Streptophyta</taxon>
        <taxon>Embryophyta</taxon>
        <taxon>Tracheophyta</taxon>
        <taxon>Spermatophyta</taxon>
        <taxon>Magnoliopsida</taxon>
        <taxon>Liliopsida</taxon>
        <taxon>Asparagales</taxon>
        <taxon>Orchidaceae</taxon>
        <taxon>Vanilloideae</taxon>
        <taxon>Vanilleae</taxon>
        <taxon>Vanilla</taxon>
    </lineage>
</organism>
<keyword evidence="3" id="KW-1185">Reference proteome</keyword>
<protein>
    <submittedName>
        <fullName evidence="2">Uncharacterized protein</fullName>
    </submittedName>
</protein>
<accession>A0A835PKQ4</accession>
<dbReference type="AlphaFoldDB" id="A0A835PKQ4"/>
<feature type="compositionally biased region" description="Low complexity" evidence="1">
    <location>
        <begin position="88"/>
        <end position="100"/>
    </location>
</feature>
<dbReference type="Proteomes" id="UP000636800">
    <property type="component" value="Unassembled WGS sequence"/>
</dbReference>
<evidence type="ECO:0000313" key="3">
    <source>
        <dbReference type="Proteomes" id="UP000636800"/>
    </source>
</evidence>
<gene>
    <name evidence="2" type="ORF">HPP92_025802</name>
</gene>
<comment type="caution">
    <text evidence="2">The sequence shown here is derived from an EMBL/GenBank/DDBJ whole genome shotgun (WGS) entry which is preliminary data.</text>
</comment>
<feature type="region of interest" description="Disordered" evidence="1">
    <location>
        <begin position="45"/>
        <end position="116"/>
    </location>
</feature>
<name>A0A835PKQ4_VANPL</name>
<evidence type="ECO:0000313" key="2">
    <source>
        <dbReference type="EMBL" id="KAG0453138.1"/>
    </source>
</evidence>
<proteinExistence type="predicted"/>